<dbReference type="InterPro" id="IPR005182">
    <property type="entry name" value="YdbS-like_PH"/>
</dbReference>
<organism evidence="4 5">
    <name type="scientific">Microcella putealis</name>
    <dbReference type="NCBI Taxonomy" id="337005"/>
    <lineage>
        <taxon>Bacteria</taxon>
        <taxon>Bacillati</taxon>
        <taxon>Actinomycetota</taxon>
        <taxon>Actinomycetes</taxon>
        <taxon>Micrococcales</taxon>
        <taxon>Microbacteriaceae</taxon>
        <taxon>Microcella</taxon>
    </lineage>
</organism>
<feature type="region of interest" description="Disordered" evidence="1">
    <location>
        <begin position="1"/>
        <end position="21"/>
    </location>
</feature>
<proteinExistence type="predicted"/>
<dbReference type="AlphaFoldDB" id="A0A4Q7LM36"/>
<comment type="caution">
    <text evidence="4">The sequence shown here is derived from an EMBL/GenBank/DDBJ whole genome shotgun (WGS) entry which is preliminary data.</text>
</comment>
<keyword evidence="2" id="KW-1133">Transmembrane helix</keyword>
<accession>A0A4Q7LM36</accession>
<keyword evidence="2" id="KW-0472">Membrane</keyword>
<dbReference type="Pfam" id="PF03703">
    <property type="entry name" value="bPH_2"/>
    <property type="match status" value="1"/>
</dbReference>
<dbReference type="PANTHER" id="PTHR34473">
    <property type="entry name" value="UPF0699 TRANSMEMBRANE PROTEIN YDBS"/>
    <property type="match status" value="1"/>
</dbReference>
<reference evidence="4 5" key="1">
    <citation type="journal article" date="2015" name="Stand. Genomic Sci.">
        <title>Genomic Encyclopedia of Bacterial and Archaeal Type Strains, Phase III: the genomes of soil and plant-associated and newly described type strains.</title>
        <authorList>
            <person name="Whitman W.B."/>
            <person name="Woyke T."/>
            <person name="Klenk H.P."/>
            <person name="Zhou Y."/>
            <person name="Lilburn T.G."/>
            <person name="Beck B.J."/>
            <person name="De Vos P."/>
            <person name="Vandamme P."/>
            <person name="Eisen J.A."/>
            <person name="Garrity G."/>
            <person name="Hugenholtz P."/>
            <person name="Kyrpides N.C."/>
        </authorList>
    </citation>
    <scope>NUCLEOTIDE SEQUENCE [LARGE SCALE GENOMIC DNA]</scope>
    <source>
        <strain evidence="4 5">CV2</strain>
    </source>
</reference>
<evidence type="ECO:0000259" key="3">
    <source>
        <dbReference type="Pfam" id="PF03703"/>
    </source>
</evidence>
<name>A0A4Q7LM36_9MICO</name>
<dbReference type="PANTHER" id="PTHR34473:SF3">
    <property type="entry name" value="TRANSMEMBRANE PROTEIN-RELATED"/>
    <property type="match status" value="1"/>
</dbReference>
<feature type="transmembrane region" description="Helical" evidence="2">
    <location>
        <begin position="71"/>
        <end position="95"/>
    </location>
</feature>
<sequence length="211" mass="22465">MTDPNSAPEAPVNLSATAPAESASAEVAPTAVAPSEAASVALPITPETPAEARLELDIAAGEWQRVSPKYVVVDIVGWVIFGGLVTAASAIPFWFGWEFGWILPAVLGPVFLLVIAFTPRRVKAIGYALRDDDLVFRRGILFQRFVAVPYGRMQLVDISRGPVARALGLAELKFVTAAATSGVLIPGLPLERAEELRDHLVAVAETRRAGL</sequence>
<keyword evidence="5" id="KW-1185">Reference proteome</keyword>
<dbReference type="EMBL" id="SGWW01000004">
    <property type="protein sequence ID" value="RZS55212.1"/>
    <property type="molecule type" value="Genomic_DNA"/>
</dbReference>
<feature type="domain" description="YdbS-like PH" evidence="3">
    <location>
        <begin position="123"/>
        <end position="200"/>
    </location>
</feature>
<feature type="transmembrane region" description="Helical" evidence="2">
    <location>
        <begin position="101"/>
        <end position="118"/>
    </location>
</feature>
<evidence type="ECO:0000256" key="2">
    <source>
        <dbReference type="SAM" id="Phobius"/>
    </source>
</evidence>
<keyword evidence="2" id="KW-0812">Transmembrane</keyword>
<evidence type="ECO:0000256" key="1">
    <source>
        <dbReference type="SAM" id="MobiDB-lite"/>
    </source>
</evidence>
<evidence type="ECO:0000313" key="5">
    <source>
        <dbReference type="Proteomes" id="UP000293519"/>
    </source>
</evidence>
<dbReference type="Proteomes" id="UP000293519">
    <property type="component" value="Unassembled WGS sequence"/>
</dbReference>
<evidence type="ECO:0000313" key="4">
    <source>
        <dbReference type="EMBL" id="RZS55212.1"/>
    </source>
</evidence>
<gene>
    <name evidence="4" type="ORF">EV141_2202</name>
</gene>
<protein>
    <recommendedName>
        <fullName evidence="3">YdbS-like PH domain-containing protein</fullName>
    </recommendedName>
</protein>